<keyword evidence="1 5" id="KW-0436">Ligase</keyword>
<dbReference type="Proteomes" id="UP000535589">
    <property type="component" value="Unassembled WGS sequence"/>
</dbReference>
<dbReference type="Gene3D" id="3.40.50.12780">
    <property type="entry name" value="N-terminal domain of ligase-like"/>
    <property type="match status" value="1"/>
</dbReference>
<dbReference type="Pfam" id="PF00501">
    <property type="entry name" value="AMP-binding"/>
    <property type="match status" value="1"/>
</dbReference>
<comment type="caution">
    <text evidence="5">The sequence shown here is derived from an EMBL/GenBank/DDBJ whole genome shotgun (WGS) entry which is preliminary data.</text>
</comment>
<proteinExistence type="predicted"/>
<feature type="domain" description="AMP-dependent synthetase/ligase" evidence="4">
    <location>
        <begin position="13"/>
        <end position="424"/>
    </location>
</feature>
<keyword evidence="3" id="KW-0443">Lipid metabolism</keyword>
<dbReference type="EMBL" id="JABAIK010000004">
    <property type="protein sequence ID" value="NLS12366.1"/>
    <property type="molecule type" value="Genomic_DNA"/>
</dbReference>
<evidence type="ECO:0000313" key="6">
    <source>
        <dbReference type="Proteomes" id="UP000535589"/>
    </source>
</evidence>
<name>A0A7X8TP76_9VIBR</name>
<evidence type="ECO:0000256" key="1">
    <source>
        <dbReference type="ARBA" id="ARBA00022598"/>
    </source>
</evidence>
<dbReference type="InterPro" id="IPR042099">
    <property type="entry name" value="ANL_N_sf"/>
</dbReference>
<evidence type="ECO:0000256" key="2">
    <source>
        <dbReference type="ARBA" id="ARBA00022832"/>
    </source>
</evidence>
<reference evidence="5 6" key="1">
    <citation type="submission" date="2020-04" db="EMBL/GenBank/DDBJ databases">
        <title>Vibrio sp. SM6, a novel species isolated from seawater.</title>
        <authorList>
            <person name="Wang X."/>
        </authorList>
    </citation>
    <scope>NUCLEOTIDE SEQUENCE [LARGE SCALE GENOMIC DNA]</scope>
    <source>
        <strain evidence="5 6">SM6</strain>
    </source>
</reference>
<organism evidence="5 6">
    <name type="scientific">Vibrio agarilyticus</name>
    <dbReference type="NCBI Taxonomy" id="2726741"/>
    <lineage>
        <taxon>Bacteria</taxon>
        <taxon>Pseudomonadati</taxon>
        <taxon>Pseudomonadota</taxon>
        <taxon>Gammaproteobacteria</taxon>
        <taxon>Vibrionales</taxon>
        <taxon>Vibrionaceae</taxon>
        <taxon>Vibrio</taxon>
    </lineage>
</organism>
<dbReference type="PANTHER" id="PTHR43272:SF32">
    <property type="entry name" value="AMP-DEPENDENT SYNTHETASE_LIGASE DOMAIN-CONTAINING PROTEIN"/>
    <property type="match status" value="1"/>
</dbReference>
<dbReference type="PROSITE" id="PS00455">
    <property type="entry name" value="AMP_BINDING"/>
    <property type="match status" value="1"/>
</dbReference>
<sequence>MANLDFHIVKRIREQIAKGGNKAALKHKIDSAWHSISWSQFGEQIDALSLALLNRGLEVQDKVGIFSNNMPQWTITDIAALQARLVTVPIYPTNTPAQSAYILQNADVRVLFVGEQVQFDAAVTIFDTCPMLELVVTLSDDIEHGDFAHSCDWQTFIAQGSQTCQAALDERLAGAKMDDLLTLIYTSGTTGQPKGVMLDYANIGAQLEGHDQRLSLSDSDVSLCFLPLSHVFERAWTYYVLYNGATNCYLKDTLQVRDALGEVRPTVMAAVPRFYEKIFSAIHERVSKAPVIRKLLFTWAVNMGARVALCHQEGRTPSSLLRRSHALADKLVLSKLRALLGGRIHFMPCGGAKLDPTIGRFFHAIGVNVKLGYGMTETTATVSCWDDKHFAPDSIGMSMPGAEVKIGANNEILVRGPMVMRGYYKLDQETLDAFDEQGFLKTGDAGHIDENGNLFITDRIKELMKTSNGKYIAPQHIEGTIGKDHFIEQIAVIADTRKFVSALIVPCFDSLETYAKELNIAYQDRLELIKNHQVMAMFESRLNDLQKELAKFEQVKKFKLLPKAFSMDDGELTPTQKLRRKVINDRYQNEIEEMYRDNASSK</sequence>
<accession>A0A7X8TP76</accession>
<evidence type="ECO:0000256" key="3">
    <source>
        <dbReference type="ARBA" id="ARBA00023098"/>
    </source>
</evidence>
<dbReference type="PANTHER" id="PTHR43272">
    <property type="entry name" value="LONG-CHAIN-FATTY-ACID--COA LIGASE"/>
    <property type="match status" value="1"/>
</dbReference>
<gene>
    <name evidence="5" type="ORF">HGP28_05575</name>
</gene>
<dbReference type="AlphaFoldDB" id="A0A7X8TP76"/>
<dbReference type="Pfam" id="PF23562">
    <property type="entry name" value="AMP-binding_C_3"/>
    <property type="match status" value="1"/>
</dbReference>
<evidence type="ECO:0000313" key="5">
    <source>
        <dbReference type="EMBL" id="NLS12366.1"/>
    </source>
</evidence>
<protein>
    <submittedName>
        <fullName evidence="5">Long-chain fatty acid--CoA ligase</fullName>
    </submittedName>
</protein>
<dbReference type="GO" id="GO:0016020">
    <property type="term" value="C:membrane"/>
    <property type="evidence" value="ECO:0007669"/>
    <property type="project" value="TreeGrafter"/>
</dbReference>
<evidence type="ECO:0000259" key="4">
    <source>
        <dbReference type="Pfam" id="PF00501"/>
    </source>
</evidence>
<dbReference type="InterPro" id="IPR000873">
    <property type="entry name" value="AMP-dep_synth/lig_dom"/>
</dbReference>
<dbReference type="CDD" id="cd05907">
    <property type="entry name" value="VL_LC_FACS_like"/>
    <property type="match status" value="1"/>
</dbReference>
<dbReference type="InterPro" id="IPR020845">
    <property type="entry name" value="AMP-binding_CS"/>
</dbReference>
<keyword evidence="2" id="KW-0276">Fatty acid metabolism</keyword>
<dbReference type="SUPFAM" id="SSF56801">
    <property type="entry name" value="Acetyl-CoA synthetase-like"/>
    <property type="match status" value="1"/>
</dbReference>
<dbReference type="RefSeq" id="WP_168835471.1">
    <property type="nucleotide sequence ID" value="NZ_JABAIK010000004.1"/>
</dbReference>
<dbReference type="GO" id="GO:0004467">
    <property type="term" value="F:long-chain fatty acid-CoA ligase activity"/>
    <property type="evidence" value="ECO:0007669"/>
    <property type="project" value="TreeGrafter"/>
</dbReference>
<keyword evidence="6" id="KW-1185">Reference proteome</keyword>